<evidence type="ECO:0000313" key="15">
    <source>
        <dbReference type="Proteomes" id="UP001497497"/>
    </source>
</evidence>
<feature type="binding site" evidence="11">
    <location>
        <position position="147"/>
    </location>
    <ligand>
        <name>S-adenosyl-L-methionine</name>
        <dbReference type="ChEBI" id="CHEBI:59789"/>
    </ligand>
</feature>
<sequence>MKIVNSIGLSFCQMMQRLPPLPSIQEIIRIYGLSARKKLSQNFLLDLNLTKKIVKSAGILDGCIVIEVGPGPGGITRPLLNSNANKIIVIEKDSRFLPSLQILAEASKQRLEAIHGDILSTNLSSLIPSACQTQWDSSPPLVHIIGNLPFSVSTPLIIQWLHSISTRSSAWSLGRIPLTLTFQKEVAERIVAPPKSEYRCRLSVMCQYLCDVKLKFSIPGRAFVPPPKVDVGVVHFVPKIKPLINQPFKVVEKVNRHLFHLPNKYCSKAVSTFFPLEREDLCTDMIELSGINPEKRPFELSVEDIRRFCDAYVEILKREPELFEYDFRSQASSKERRNKGNLIQSLEDQIGNSNHFDDDESYLKGVGVR</sequence>
<gene>
    <name evidence="14" type="ORF">GSLYS_00003699001</name>
</gene>
<evidence type="ECO:0000259" key="13">
    <source>
        <dbReference type="SMART" id="SM00650"/>
    </source>
</evidence>
<keyword evidence="2 12" id="KW-0698">rRNA processing</keyword>
<dbReference type="Gene3D" id="3.40.50.150">
    <property type="entry name" value="Vaccinia Virus protein VP39"/>
    <property type="match status" value="1"/>
</dbReference>
<dbReference type="GO" id="GO:0000179">
    <property type="term" value="F:rRNA (adenine-N6,N6-)-dimethyltransferase activity"/>
    <property type="evidence" value="ECO:0007669"/>
    <property type="project" value="UniProtKB-UniRule"/>
</dbReference>
<evidence type="ECO:0000256" key="5">
    <source>
        <dbReference type="ARBA" id="ARBA00022691"/>
    </source>
</evidence>
<dbReference type="InterPro" id="IPR020596">
    <property type="entry name" value="rRNA_Ade_Mease_Trfase_CS"/>
</dbReference>
<dbReference type="FunFam" id="1.10.8.100:FF:000006">
    <property type="entry name" value="rRNA adenine N(6)-methyltransferase"/>
    <property type="match status" value="1"/>
</dbReference>
<dbReference type="InterPro" id="IPR011530">
    <property type="entry name" value="rRNA_adenine_dimethylase"/>
</dbReference>
<dbReference type="GO" id="GO:0034246">
    <property type="term" value="F:mitochondrial transcription factor activity"/>
    <property type="evidence" value="ECO:0007669"/>
    <property type="project" value="TreeGrafter"/>
</dbReference>
<keyword evidence="4 11" id="KW-0808">Transferase</keyword>
<keyword evidence="10" id="KW-0804">Transcription</keyword>
<dbReference type="AlphaFoldDB" id="A0AAV2H9P6"/>
<dbReference type="FunFam" id="3.40.50.150:FF:000109">
    <property type="entry name" value="rRNA adenine N(6)-methyltransferase"/>
    <property type="match status" value="1"/>
</dbReference>
<feature type="binding site" evidence="11">
    <location>
        <position position="44"/>
    </location>
    <ligand>
        <name>S-adenosyl-L-methionine</name>
        <dbReference type="ChEBI" id="CHEBI:59789"/>
    </ligand>
</feature>
<dbReference type="SMART" id="SM00650">
    <property type="entry name" value="rADc"/>
    <property type="match status" value="1"/>
</dbReference>
<dbReference type="PROSITE" id="PS51689">
    <property type="entry name" value="SAM_RNA_A_N6_MT"/>
    <property type="match status" value="1"/>
</dbReference>
<evidence type="ECO:0000256" key="4">
    <source>
        <dbReference type="ARBA" id="ARBA00022679"/>
    </source>
</evidence>
<keyword evidence="9" id="KW-0496">Mitochondrion</keyword>
<dbReference type="InterPro" id="IPR023165">
    <property type="entry name" value="rRNA_Ade_diMease-like_C"/>
</dbReference>
<evidence type="ECO:0000256" key="11">
    <source>
        <dbReference type="PROSITE-ProRule" id="PRU01026"/>
    </source>
</evidence>
<dbReference type="Pfam" id="PF00398">
    <property type="entry name" value="RrnaAD"/>
    <property type="match status" value="1"/>
</dbReference>
<keyword evidence="15" id="KW-1185">Reference proteome</keyword>
<reference evidence="14 15" key="1">
    <citation type="submission" date="2024-04" db="EMBL/GenBank/DDBJ databases">
        <authorList>
            <consortium name="Genoscope - CEA"/>
            <person name="William W."/>
        </authorList>
    </citation>
    <scope>NUCLEOTIDE SEQUENCE [LARGE SCALE GENOMIC DNA]</scope>
</reference>
<keyword evidence="8" id="KW-0805">Transcription regulation</keyword>
<feature type="binding site" evidence="11">
    <location>
        <position position="69"/>
    </location>
    <ligand>
        <name>S-adenosyl-L-methionine</name>
        <dbReference type="ChEBI" id="CHEBI:59789"/>
    </ligand>
</feature>
<dbReference type="Gene3D" id="1.10.8.100">
    <property type="entry name" value="Ribosomal RNA adenine dimethylase-like, domain 2"/>
    <property type="match status" value="1"/>
</dbReference>
<feature type="binding site" evidence="11">
    <location>
        <position position="117"/>
    </location>
    <ligand>
        <name>S-adenosyl-L-methionine</name>
        <dbReference type="ChEBI" id="CHEBI:59789"/>
    </ligand>
</feature>
<evidence type="ECO:0000256" key="8">
    <source>
        <dbReference type="ARBA" id="ARBA00023015"/>
    </source>
</evidence>
<dbReference type="InterPro" id="IPR020598">
    <property type="entry name" value="rRNA_Ade_methylase_Trfase_N"/>
</dbReference>
<evidence type="ECO:0000313" key="14">
    <source>
        <dbReference type="EMBL" id="CAL1529544.1"/>
    </source>
</evidence>
<dbReference type="GO" id="GO:0003723">
    <property type="term" value="F:RNA binding"/>
    <property type="evidence" value="ECO:0007669"/>
    <property type="project" value="UniProtKB-UniRule"/>
</dbReference>
<evidence type="ECO:0000256" key="9">
    <source>
        <dbReference type="ARBA" id="ARBA00023128"/>
    </source>
</evidence>
<dbReference type="SUPFAM" id="SSF53335">
    <property type="entry name" value="S-adenosyl-L-methionine-dependent methyltransferases"/>
    <property type="match status" value="1"/>
</dbReference>
<comment type="similarity">
    <text evidence="11 12">Belongs to the class I-like SAM-binding methyltransferase superfamily. rRNA adenine N(6)-methyltransferase family.</text>
</comment>
<keyword evidence="6 11" id="KW-0694">RNA-binding</keyword>
<feature type="domain" description="Ribosomal RNA adenine methylase transferase N-terminal" evidence="13">
    <location>
        <begin position="49"/>
        <end position="240"/>
    </location>
</feature>
<dbReference type="Proteomes" id="UP001497497">
    <property type="component" value="Unassembled WGS sequence"/>
</dbReference>
<evidence type="ECO:0000256" key="12">
    <source>
        <dbReference type="RuleBase" id="RU362106"/>
    </source>
</evidence>
<dbReference type="EMBL" id="CAXITT010000050">
    <property type="protein sequence ID" value="CAL1529544.1"/>
    <property type="molecule type" value="Genomic_DNA"/>
</dbReference>
<dbReference type="InterPro" id="IPR001737">
    <property type="entry name" value="KsgA/Erm"/>
</dbReference>
<evidence type="ECO:0000256" key="6">
    <source>
        <dbReference type="ARBA" id="ARBA00022884"/>
    </source>
</evidence>
<dbReference type="CDD" id="cd02440">
    <property type="entry name" value="AdoMet_MTases"/>
    <property type="match status" value="1"/>
</dbReference>
<feature type="binding site" evidence="11">
    <location>
        <position position="91"/>
    </location>
    <ligand>
        <name>S-adenosyl-L-methionine</name>
        <dbReference type="ChEBI" id="CHEBI:59789"/>
    </ligand>
</feature>
<organism evidence="14 15">
    <name type="scientific">Lymnaea stagnalis</name>
    <name type="common">Great pond snail</name>
    <name type="synonym">Helix stagnalis</name>
    <dbReference type="NCBI Taxonomy" id="6523"/>
    <lineage>
        <taxon>Eukaryota</taxon>
        <taxon>Metazoa</taxon>
        <taxon>Spiralia</taxon>
        <taxon>Lophotrochozoa</taxon>
        <taxon>Mollusca</taxon>
        <taxon>Gastropoda</taxon>
        <taxon>Heterobranchia</taxon>
        <taxon>Euthyneura</taxon>
        <taxon>Panpulmonata</taxon>
        <taxon>Hygrophila</taxon>
        <taxon>Lymnaeoidea</taxon>
        <taxon>Lymnaeidae</taxon>
        <taxon>Lymnaea</taxon>
    </lineage>
</organism>
<proteinExistence type="inferred from homology"/>
<dbReference type="NCBIfam" id="TIGR00755">
    <property type="entry name" value="ksgA"/>
    <property type="match status" value="1"/>
</dbReference>
<dbReference type="PROSITE" id="PS01131">
    <property type="entry name" value="RRNA_A_DIMETH"/>
    <property type="match status" value="1"/>
</dbReference>
<evidence type="ECO:0000256" key="2">
    <source>
        <dbReference type="ARBA" id="ARBA00022552"/>
    </source>
</evidence>
<evidence type="ECO:0000256" key="10">
    <source>
        <dbReference type="ARBA" id="ARBA00023163"/>
    </source>
</evidence>
<evidence type="ECO:0000256" key="1">
    <source>
        <dbReference type="ARBA" id="ARBA00004173"/>
    </source>
</evidence>
<evidence type="ECO:0000256" key="7">
    <source>
        <dbReference type="ARBA" id="ARBA00022946"/>
    </source>
</evidence>
<keyword evidence="5 11" id="KW-0949">S-adenosyl-L-methionine</keyword>
<dbReference type="InterPro" id="IPR029063">
    <property type="entry name" value="SAM-dependent_MTases_sf"/>
</dbReference>
<dbReference type="PANTHER" id="PTHR11727:SF17">
    <property type="entry name" value="DIMETHYLADENOSINE TRANSFERASE 1, MITOCHONDRIAL"/>
    <property type="match status" value="1"/>
</dbReference>
<dbReference type="GO" id="GO:0006391">
    <property type="term" value="P:transcription initiation at mitochondrial promoter"/>
    <property type="evidence" value="ECO:0007669"/>
    <property type="project" value="TreeGrafter"/>
</dbReference>
<protein>
    <recommendedName>
        <fullName evidence="12">rRNA adenine N(6)-methyltransferase</fullName>
        <ecNumber evidence="12">2.1.1.-</ecNumber>
    </recommendedName>
</protein>
<accession>A0AAV2H9P6</accession>
<dbReference type="GO" id="GO:0005759">
    <property type="term" value="C:mitochondrial matrix"/>
    <property type="evidence" value="ECO:0007669"/>
    <property type="project" value="TreeGrafter"/>
</dbReference>
<keyword evidence="3 11" id="KW-0489">Methyltransferase</keyword>
<dbReference type="PANTHER" id="PTHR11727">
    <property type="entry name" value="DIMETHYLADENOSINE TRANSFERASE"/>
    <property type="match status" value="1"/>
</dbReference>
<comment type="subcellular location">
    <subcellularLocation>
        <location evidence="1">Mitochondrion</location>
    </subcellularLocation>
</comment>
<dbReference type="EC" id="2.1.1.-" evidence="12"/>
<name>A0AAV2H9P6_LYMST</name>
<comment type="caution">
    <text evidence="14">The sequence shown here is derived from an EMBL/GenBank/DDBJ whole genome shotgun (WGS) entry which is preliminary data.</text>
</comment>
<evidence type="ECO:0000256" key="3">
    <source>
        <dbReference type="ARBA" id="ARBA00022603"/>
    </source>
</evidence>
<keyword evidence="7" id="KW-0809">Transit peptide</keyword>
<feature type="binding site" evidence="11">
    <location>
        <position position="42"/>
    </location>
    <ligand>
        <name>S-adenosyl-L-methionine</name>
        <dbReference type="ChEBI" id="CHEBI:59789"/>
    </ligand>
</feature>